<dbReference type="KEGG" id="ark:D6B99_07910"/>
<dbReference type="GO" id="GO:0042597">
    <property type="term" value="C:periplasmic space"/>
    <property type="evidence" value="ECO:0007669"/>
    <property type="project" value="InterPro"/>
</dbReference>
<feature type="domain" description="Alginate lyase" evidence="3">
    <location>
        <begin position="89"/>
        <end position="314"/>
    </location>
</feature>
<dbReference type="Gene3D" id="1.50.10.100">
    <property type="entry name" value="Chondroitin AC/alginate lyase"/>
    <property type="match status" value="1"/>
</dbReference>
<dbReference type="RefSeq" id="WP_119986762.1">
    <property type="nucleotide sequence ID" value="NZ_CP032489.1"/>
</dbReference>
<dbReference type="EMBL" id="CP032489">
    <property type="protein sequence ID" value="AYD47535.1"/>
    <property type="molecule type" value="Genomic_DNA"/>
</dbReference>
<sequence length="365" mass="41270">MKTINKTFTVLFLALTSLITLSGFMPKINGNNQKVVQQNLQLNNPPILITPENIDNLKKHHNAVNELLKSLDKNMDYMSSPMKVMALEPYYNSKGTNENATAKRFQDDARMAYKFALGYAVSHNASYARKAQGIIDAWSKTLKRVTTDQSEDEINFNVPYMVIGASLVKDEGNWDTRSFNRFLKDIALPASSQANTNNHGLWGIFMESTIYAWLGDEQGMKRIRNRWMDHLQHSIDDHGVMPNEIQRSATSNWHGGPDKGIKGLAYTHYALLPATLAAVIFKQSGMPVWNTPSGQRLGKAFAQAAAWTRNPETFPYYKSNHGKLIGVNNDSYFVILNKIYPNADADWLMENTKLGMDGFQLQNFY</sequence>
<keyword evidence="1" id="KW-0732">Signal</keyword>
<dbReference type="AlphaFoldDB" id="A0A386HNY2"/>
<dbReference type="InterPro" id="IPR008929">
    <property type="entry name" value="Chondroitin_lyas"/>
</dbReference>
<proteinExistence type="predicted"/>
<evidence type="ECO:0000259" key="3">
    <source>
        <dbReference type="Pfam" id="PF05426"/>
    </source>
</evidence>
<organism evidence="4 5">
    <name type="scientific">Arachidicoccus soli</name>
    <dbReference type="NCBI Taxonomy" id="2341117"/>
    <lineage>
        <taxon>Bacteria</taxon>
        <taxon>Pseudomonadati</taxon>
        <taxon>Bacteroidota</taxon>
        <taxon>Chitinophagia</taxon>
        <taxon>Chitinophagales</taxon>
        <taxon>Chitinophagaceae</taxon>
        <taxon>Arachidicoccus</taxon>
    </lineage>
</organism>
<gene>
    <name evidence="4" type="ORF">D6B99_07910</name>
</gene>
<evidence type="ECO:0000313" key="5">
    <source>
        <dbReference type="Proteomes" id="UP000266118"/>
    </source>
</evidence>
<keyword evidence="2" id="KW-0456">Lyase</keyword>
<keyword evidence="5" id="KW-1185">Reference proteome</keyword>
<evidence type="ECO:0000313" key="4">
    <source>
        <dbReference type="EMBL" id="AYD47535.1"/>
    </source>
</evidence>
<protein>
    <recommendedName>
        <fullName evidence="3">Alginate lyase domain-containing protein</fullName>
    </recommendedName>
</protein>
<dbReference type="OrthoDB" id="7210452at2"/>
<dbReference type="Proteomes" id="UP000266118">
    <property type="component" value="Chromosome"/>
</dbReference>
<accession>A0A386HNY2</accession>
<dbReference type="InterPro" id="IPR008397">
    <property type="entry name" value="Alginate_lyase_dom"/>
</dbReference>
<reference evidence="4 5" key="1">
    <citation type="submission" date="2018-09" db="EMBL/GenBank/DDBJ databases">
        <title>Arachidicoccus sp. nov., a bacterium isolated from soil.</title>
        <authorList>
            <person name="Weon H.-Y."/>
            <person name="Kwon S.-W."/>
            <person name="Lee S.A."/>
        </authorList>
    </citation>
    <scope>NUCLEOTIDE SEQUENCE [LARGE SCALE GENOMIC DNA]</scope>
    <source>
        <strain evidence="4 5">KIS59-12</strain>
    </source>
</reference>
<dbReference type="SUPFAM" id="SSF48230">
    <property type="entry name" value="Chondroitin AC/alginate lyase"/>
    <property type="match status" value="1"/>
</dbReference>
<name>A0A386HNY2_9BACT</name>
<evidence type="ECO:0000256" key="1">
    <source>
        <dbReference type="ARBA" id="ARBA00022729"/>
    </source>
</evidence>
<dbReference type="GO" id="GO:0016829">
    <property type="term" value="F:lyase activity"/>
    <property type="evidence" value="ECO:0007669"/>
    <property type="project" value="UniProtKB-KW"/>
</dbReference>
<evidence type="ECO:0000256" key="2">
    <source>
        <dbReference type="ARBA" id="ARBA00023239"/>
    </source>
</evidence>
<dbReference type="Pfam" id="PF05426">
    <property type="entry name" value="Alginate_lyase"/>
    <property type="match status" value="1"/>
</dbReference>